<reference evidence="1 2" key="1">
    <citation type="journal article" date="2021" name="Commun. Biol.">
        <title>The genome of Shorea leprosula (Dipterocarpaceae) highlights the ecological relevance of drought in aseasonal tropical rainforests.</title>
        <authorList>
            <person name="Ng K.K.S."/>
            <person name="Kobayashi M.J."/>
            <person name="Fawcett J.A."/>
            <person name="Hatakeyama M."/>
            <person name="Paape T."/>
            <person name="Ng C.H."/>
            <person name="Ang C.C."/>
            <person name="Tnah L.H."/>
            <person name="Lee C.T."/>
            <person name="Nishiyama T."/>
            <person name="Sese J."/>
            <person name="O'Brien M.J."/>
            <person name="Copetti D."/>
            <person name="Mohd Noor M.I."/>
            <person name="Ong R.C."/>
            <person name="Putra M."/>
            <person name="Sireger I.Z."/>
            <person name="Indrioko S."/>
            <person name="Kosugi Y."/>
            <person name="Izuno A."/>
            <person name="Isagi Y."/>
            <person name="Lee S.L."/>
            <person name="Shimizu K.K."/>
        </authorList>
    </citation>
    <scope>NUCLEOTIDE SEQUENCE [LARGE SCALE GENOMIC DNA]</scope>
    <source>
        <strain evidence="1">214</strain>
    </source>
</reference>
<keyword evidence="2" id="KW-1185">Reference proteome</keyword>
<name>A0AAV5HNS3_9ROSI</name>
<dbReference type="Proteomes" id="UP001054252">
    <property type="component" value="Unassembled WGS sequence"/>
</dbReference>
<comment type="caution">
    <text evidence="1">The sequence shown here is derived from an EMBL/GenBank/DDBJ whole genome shotgun (WGS) entry which is preliminary data.</text>
</comment>
<gene>
    <name evidence="1" type="ORF">SLEP1_g1575</name>
</gene>
<evidence type="ECO:0000313" key="1">
    <source>
        <dbReference type="EMBL" id="GKU87126.1"/>
    </source>
</evidence>
<dbReference type="AlphaFoldDB" id="A0AAV5HNS3"/>
<protein>
    <submittedName>
        <fullName evidence="1">Uncharacterized protein</fullName>
    </submittedName>
</protein>
<organism evidence="1 2">
    <name type="scientific">Rubroshorea leprosula</name>
    <dbReference type="NCBI Taxonomy" id="152421"/>
    <lineage>
        <taxon>Eukaryota</taxon>
        <taxon>Viridiplantae</taxon>
        <taxon>Streptophyta</taxon>
        <taxon>Embryophyta</taxon>
        <taxon>Tracheophyta</taxon>
        <taxon>Spermatophyta</taxon>
        <taxon>Magnoliopsida</taxon>
        <taxon>eudicotyledons</taxon>
        <taxon>Gunneridae</taxon>
        <taxon>Pentapetalae</taxon>
        <taxon>rosids</taxon>
        <taxon>malvids</taxon>
        <taxon>Malvales</taxon>
        <taxon>Dipterocarpaceae</taxon>
        <taxon>Rubroshorea</taxon>
    </lineage>
</organism>
<dbReference type="EMBL" id="BPVZ01000002">
    <property type="protein sequence ID" value="GKU87126.1"/>
    <property type="molecule type" value="Genomic_DNA"/>
</dbReference>
<sequence length="49" mass="5822">MVEGWWTCKFPPNSLEEETEGSKWILSKLEETKKRGINRSKGFHSFKYT</sequence>
<proteinExistence type="predicted"/>
<evidence type="ECO:0000313" key="2">
    <source>
        <dbReference type="Proteomes" id="UP001054252"/>
    </source>
</evidence>
<accession>A0AAV5HNS3</accession>